<feature type="region of interest" description="Disordered" evidence="1">
    <location>
        <begin position="649"/>
        <end position="676"/>
    </location>
</feature>
<comment type="caution">
    <text evidence="2">The sequence shown here is derived from an EMBL/GenBank/DDBJ whole genome shotgun (WGS) entry which is preliminary data.</text>
</comment>
<evidence type="ECO:0000256" key="1">
    <source>
        <dbReference type="SAM" id="MobiDB-lite"/>
    </source>
</evidence>
<accession>A0AAD6YWF7</accession>
<gene>
    <name evidence="2" type="ORF">DFH08DRAFT_828525</name>
</gene>
<protein>
    <recommendedName>
        <fullName evidence="4">HAT C-terminal dimerisation domain-containing protein</fullName>
    </recommendedName>
</protein>
<feature type="compositionally biased region" description="Low complexity" evidence="1">
    <location>
        <begin position="106"/>
        <end position="116"/>
    </location>
</feature>
<sequence>MATSLNPLWAFFQKSDIMFNKSHWTTHCEGCVRHHQNCLKEGRLDNVGVATAFINEKEERAAARELAGAIRGEKGVFITHILGSRTTSACPHASKAGPNRGKGPARRGSSSQSSSSFEKRARSPSTADLLSQGPQILPSAKVIGGRLLNEGSESVEAKLATVLKGKNIGVLYGDGWKALNKDSVNGVCANVDYKSYTIELVEGNGARQSGPGMCQTFIEIIDRIETKRVGFSWEKAQMADPTILLGPPDQFQLILGDYFKVHKFAAGTAELATTLIGWINNHGKVRKIFDRAQRDFHMDRLGRVLILAYLVANLTRLDYALHRIHAVIPSGGTAAVGRDAEPWWETAKGAEKTAFTEEAEKFCTLIMETTFWSSLESLIEDIEPICYGTNLNQKDSTRADQSPRVASGMTARLEKRWKDCDQPLFLLALILNPFERLSAFGPEADLNHFNCLDLLISGRDPIAVWVAFRTPAVAELTDFAITLLKIVVNQAGCERVFSDLKVKQTQRRNRLKLEKLGKMTKIGAEIRADQIERGVIKLRTKRVVHKSTDALLAVPRYLDLLQDQDDEETTERGRALVSTASGWRTVMAKWVGDARAAEIDAAEDSSDSEDEEVPVRIRAFWGIDKEACSASLAKEIEAEAELMMALAEAERQADEDEDAQPDDGAVEIPSEEELGKPLELQETSLKALRANTACVMSRGRISAAVIKEQRNGTHLERRVWVMLTQWNDAKPEFGVHKPLRRKWTSWWKFDPLVQGNAVRELENGITNEVTTIILLLLMPKRPHRHLLAPHELMVQRIVAPERRLSAQLTHDRGDFVDELE</sequence>
<dbReference type="SUPFAM" id="SSF53098">
    <property type="entry name" value="Ribonuclease H-like"/>
    <property type="match status" value="1"/>
</dbReference>
<proteinExistence type="predicted"/>
<feature type="region of interest" description="Disordered" evidence="1">
    <location>
        <begin position="88"/>
        <end position="132"/>
    </location>
</feature>
<dbReference type="EMBL" id="JARIHO010000177">
    <property type="protein sequence ID" value="KAJ7300362.1"/>
    <property type="molecule type" value="Genomic_DNA"/>
</dbReference>
<dbReference type="InterPro" id="IPR012337">
    <property type="entry name" value="RNaseH-like_sf"/>
</dbReference>
<reference evidence="2" key="1">
    <citation type="submission" date="2023-03" db="EMBL/GenBank/DDBJ databases">
        <title>Massive genome expansion in bonnet fungi (Mycena s.s.) driven by repeated elements and novel gene families across ecological guilds.</title>
        <authorList>
            <consortium name="Lawrence Berkeley National Laboratory"/>
            <person name="Harder C.B."/>
            <person name="Miyauchi S."/>
            <person name="Viragh M."/>
            <person name="Kuo A."/>
            <person name="Thoen E."/>
            <person name="Andreopoulos B."/>
            <person name="Lu D."/>
            <person name="Skrede I."/>
            <person name="Drula E."/>
            <person name="Henrissat B."/>
            <person name="Morin E."/>
            <person name="Kohler A."/>
            <person name="Barry K."/>
            <person name="LaButti K."/>
            <person name="Morin E."/>
            <person name="Salamov A."/>
            <person name="Lipzen A."/>
            <person name="Mereny Z."/>
            <person name="Hegedus B."/>
            <person name="Baldrian P."/>
            <person name="Stursova M."/>
            <person name="Weitz H."/>
            <person name="Taylor A."/>
            <person name="Grigoriev I.V."/>
            <person name="Nagy L.G."/>
            <person name="Martin F."/>
            <person name="Kauserud H."/>
        </authorList>
    </citation>
    <scope>NUCLEOTIDE SEQUENCE</scope>
    <source>
        <strain evidence="2">CBHHK002</strain>
    </source>
</reference>
<organism evidence="2 3">
    <name type="scientific">Mycena albidolilacea</name>
    <dbReference type="NCBI Taxonomy" id="1033008"/>
    <lineage>
        <taxon>Eukaryota</taxon>
        <taxon>Fungi</taxon>
        <taxon>Dikarya</taxon>
        <taxon>Basidiomycota</taxon>
        <taxon>Agaricomycotina</taxon>
        <taxon>Agaricomycetes</taxon>
        <taxon>Agaricomycetidae</taxon>
        <taxon>Agaricales</taxon>
        <taxon>Marasmiineae</taxon>
        <taxon>Mycenaceae</taxon>
        <taxon>Mycena</taxon>
    </lineage>
</organism>
<name>A0AAD6YWF7_9AGAR</name>
<feature type="compositionally biased region" description="Acidic residues" evidence="1">
    <location>
        <begin position="653"/>
        <end position="672"/>
    </location>
</feature>
<evidence type="ECO:0000313" key="2">
    <source>
        <dbReference type="EMBL" id="KAJ7300362.1"/>
    </source>
</evidence>
<evidence type="ECO:0000313" key="3">
    <source>
        <dbReference type="Proteomes" id="UP001218218"/>
    </source>
</evidence>
<evidence type="ECO:0008006" key="4">
    <source>
        <dbReference type="Google" id="ProtNLM"/>
    </source>
</evidence>
<dbReference type="Proteomes" id="UP001218218">
    <property type="component" value="Unassembled WGS sequence"/>
</dbReference>
<keyword evidence="3" id="KW-1185">Reference proteome</keyword>
<dbReference type="AlphaFoldDB" id="A0AAD6YWF7"/>